<accession>A0A251XX02</accession>
<evidence type="ECO:0000313" key="3">
    <source>
        <dbReference type="Proteomes" id="UP000195106"/>
    </source>
</evidence>
<gene>
    <name evidence="2" type="ORF">CMsap09_13985</name>
</gene>
<proteinExistence type="predicted"/>
<reference evidence="2 3" key="1">
    <citation type="submission" date="2016-08" db="EMBL/GenBank/DDBJ databases">
        <title>Genome sequence of Clavibacter michiganensis spp. strain CASJ009.</title>
        <authorList>
            <person name="Thapa S.P."/>
            <person name="Coaker G."/>
        </authorList>
    </citation>
    <scope>NUCLEOTIDE SEQUENCE [LARGE SCALE GENOMIC DNA]</scope>
    <source>
        <strain evidence="2">CASJ009</strain>
    </source>
</reference>
<dbReference type="Proteomes" id="UP000195106">
    <property type="component" value="Unassembled WGS sequence"/>
</dbReference>
<name>A0A251XX02_9MICO</name>
<evidence type="ECO:0000256" key="1">
    <source>
        <dbReference type="SAM" id="MobiDB-lite"/>
    </source>
</evidence>
<dbReference type="AlphaFoldDB" id="A0A251XX02"/>
<sequence length="110" mass="11698">MSCRASRLHRVSTTTTQASALIANDQPAPTASSRMPLSAGPTMPPSWNTEELTLIALRRCCCPTISVTNTWRAGLSITVTRPVAKAMAKMCHASTRPVSVRTARSALSTA</sequence>
<feature type="region of interest" description="Disordered" evidence="1">
    <location>
        <begin position="24"/>
        <end position="44"/>
    </location>
</feature>
<dbReference type="EMBL" id="MDHJ01000001">
    <property type="protein sequence ID" value="OUE10051.1"/>
    <property type="molecule type" value="Genomic_DNA"/>
</dbReference>
<organism evidence="2 3">
    <name type="scientific">Clavibacter michiganensis</name>
    <dbReference type="NCBI Taxonomy" id="28447"/>
    <lineage>
        <taxon>Bacteria</taxon>
        <taxon>Bacillati</taxon>
        <taxon>Actinomycetota</taxon>
        <taxon>Actinomycetes</taxon>
        <taxon>Micrococcales</taxon>
        <taxon>Microbacteriaceae</taxon>
        <taxon>Clavibacter</taxon>
    </lineage>
</organism>
<evidence type="ECO:0000313" key="2">
    <source>
        <dbReference type="EMBL" id="OUE10051.1"/>
    </source>
</evidence>
<protein>
    <submittedName>
        <fullName evidence="2">Uncharacterized protein</fullName>
    </submittedName>
</protein>
<comment type="caution">
    <text evidence="2">The sequence shown here is derived from an EMBL/GenBank/DDBJ whole genome shotgun (WGS) entry which is preliminary data.</text>
</comment>